<dbReference type="InterPro" id="IPR000504">
    <property type="entry name" value="RRM_dom"/>
</dbReference>
<dbReference type="InterPro" id="IPR035979">
    <property type="entry name" value="RBD_domain_sf"/>
</dbReference>
<dbReference type="AlphaFoldDB" id="A0AAN5D8J7"/>
<dbReference type="SUPFAM" id="SSF54928">
    <property type="entry name" value="RNA-binding domain, RBD"/>
    <property type="match status" value="1"/>
</dbReference>
<dbReference type="Pfam" id="PF00076">
    <property type="entry name" value="RRM_1"/>
    <property type="match status" value="1"/>
</dbReference>
<protein>
    <recommendedName>
        <fullName evidence="2">RRM domain-containing protein</fullName>
    </recommendedName>
</protein>
<feature type="domain" description="RRM" evidence="2">
    <location>
        <begin position="37"/>
        <end position="112"/>
    </location>
</feature>
<name>A0AAN5D8J7_9BILA</name>
<comment type="caution">
    <text evidence="3">The sequence shown here is derived from an EMBL/GenBank/DDBJ whole genome shotgun (WGS) entry which is preliminary data.</text>
</comment>
<dbReference type="Gene3D" id="3.30.70.330">
    <property type="match status" value="1"/>
</dbReference>
<keyword evidence="1" id="KW-0694">RNA-binding</keyword>
<keyword evidence="4" id="KW-1185">Reference proteome</keyword>
<dbReference type="PROSITE" id="PS50102">
    <property type="entry name" value="RRM"/>
    <property type="match status" value="1"/>
</dbReference>
<dbReference type="SMART" id="SM00360">
    <property type="entry name" value="RRM"/>
    <property type="match status" value="1"/>
</dbReference>
<sequence>SVAGVLPPLVSLHQPMAEDPAAAASDQAVEVRFHRLCTIIVFRLPEDFSKADLLEIFAPHGNVTSSGIYIFQKNNGAPLKVGFASYDDTATAKSVSQMDSFKIRNTKRKVRLLAYCADILQHIRSV</sequence>
<feature type="non-terminal residue" evidence="3">
    <location>
        <position position="1"/>
    </location>
</feature>
<gene>
    <name evidence="3" type="ORF">PMAYCL1PPCAC_28202</name>
</gene>
<reference evidence="4" key="1">
    <citation type="submission" date="2022-10" db="EMBL/GenBank/DDBJ databases">
        <title>Genome assembly of Pristionchus species.</title>
        <authorList>
            <person name="Yoshida K."/>
            <person name="Sommer R.J."/>
        </authorList>
    </citation>
    <scope>NUCLEOTIDE SEQUENCE [LARGE SCALE GENOMIC DNA]</scope>
    <source>
        <strain evidence="4">RS5460</strain>
    </source>
</reference>
<accession>A0AAN5D8J7</accession>
<evidence type="ECO:0000313" key="3">
    <source>
        <dbReference type="EMBL" id="GMR58007.1"/>
    </source>
</evidence>
<evidence type="ECO:0000313" key="4">
    <source>
        <dbReference type="Proteomes" id="UP001328107"/>
    </source>
</evidence>
<organism evidence="3 4">
    <name type="scientific">Pristionchus mayeri</name>
    <dbReference type="NCBI Taxonomy" id="1317129"/>
    <lineage>
        <taxon>Eukaryota</taxon>
        <taxon>Metazoa</taxon>
        <taxon>Ecdysozoa</taxon>
        <taxon>Nematoda</taxon>
        <taxon>Chromadorea</taxon>
        <taxon>Rhabditida</taxon>
        <taxon>Rhabditina</taxon>
        <taxon>Diplogasteromorpha</taxon>
        <taxon>Diplogasteroidea</taxon>
        <taxon>Neodiplogasteridae</taxon>
        <taxon>Pristionchus</taxon>
    </lineage>
</organism>
<proteinExistence type="predicted"/>
<evidence type="ECO:0000256" key="1">
    <source>
        <dbReference type="PROSITE-ProRule" id="PRU00176"/>
    </source>
</evidence>
<dbReference type="Proteomes" id="UP001328107">
    <property type="component" value="Unassembled WGS sequence"/>
</dbReference>
<dbReference type="EMBL" id="BTRK01000006">
    <property type="protein sequence ID" value="GMR58007.1"/>
    <property type="molecule type" value="Genomic_DNA"/>
</dbReference>
<evidence type="ECO:0000259" key="2">
    <source>
        <dbReference type="PROSITE" id="PS50102"/>
    </source>
</evidence>
<dbReference type="GO" id="GO:0003723">
    <property type="term" value="F:RNA binding"/>
    <property type="evidence" value="ECO:0007669"/>
    <property type="project" value="UniProtKB-UniRule"/>
</dbReference>
<dbReference type="InterPro" id="IPR012677">
    <property type="entry name" value="Nucleotide-bd_a/b_plait_sf"/>
</dbReference>